<dbReference type="SUPFAM" id="SSF55729">
    <property type="entry name" value="Acyl-CoA N-acyltransferases (Nat)"/>
    <property type="match status" value="1"/>
</dbReference>
<dbReference type="KEGG" id="carl:PXC00_11695"/>
<reference evidence="5" key="2">
    <citation type="submission" date="2024-06" db="EMBL/GenBank/DDBJ databases">
        <title>Caproicibacterium argilliputei sp. nov, a novel caproic acid producing anaerobic bacterium isolated from pit mud.</title>
        <authorList>
            <person name="Zeng C."/>
        </authorList>
    </citation>
    <scope>NUCLEOTIDE SEQUENCE [LARGE SCALE GENOMIC DNA]</scope>
    <source>
        <strain evidence="5">ZCY20-5</strain>
    </source>
</reference>
<protein>
    <submittedName>
        <fullName evidence="4">GNAT family N-acetyltransferase</fullName>
        <ecNumber evidence="4">2.3.1.-</ecNumber>
    </submittedName>
</protein>
<feature type="domain" description="N-acetyltransferase" evidence="3">
    <location>
        <begin position="1"/>
        <end position="140"/>
    </location>
</feature>
<sequence>MIRRSEKEDLEKIMNIWLDTNIQAHDFIPADYWKNNFDSVKCMLPEAEIYVCEAEGNVKAFIGIDSGYIAGIFVSSEMQSNGMGKQLLDKAKELYSNLSLSVYQKNQKAIQFYRREQFVVKQEQIDENTGEAEYLMTWKR</sequence>
<evidence type="ECO:0000313" key="4">
    <source>
        <dbReference type="EMBL" id="WOC31844.1"/>
    </source>
</evidence>
<dbReference type="Proteomes" id="UP001300604">
    <property type="component" value="Chromosome"/>
</dbReference>
<dbReference type="PROSITE" id="PS51186">
    <property type="entry name" value="GNAT"/>
    <property type="match status" value="1"/>
</dbReference>
<gene>
    <name evidence="4" type="ORF">PXC00_11695</name>
</gene>
<keyword evidence="5" id="KW-1185">Reference proteome</keyword>
<dbReference type="GO" id="GO:0016747">
    <property type="term" value="F:acyltransferase activity, transferring groups other than amino-acyl groups"/>
    <property type="evidence" value="ECO:0007669"/>
    <property type="project" value="InterPro"/>
</dbReference>
<dbReference type="InterPro" id="IPR016181">
    <property type="entry name" value="Acyl_CoA_acyltransferase"/>
</dbReference>
<proteinExistence type="predicted"/>
<dbReference type="Pfam" id="PF13673">
    <property type="entry name" value="Acetyltransf_10"/>
    <property type="match status" value="1"/>
</dbReference>
<dbReference type="Gene3D" id="3.40.630.30">
    <property type="match status" value="1"/>
</dbReference>
<dbReference type="CDD" id="cd04301">
    <property type="entry name" value="NAT_SF"/>
    <property type="match status" value="1"/>
</dbReference>
<dbReference type="RefSeq" id="WP_275846727.1">
    <property type="nucleotide sequence ID" value="NZ_CP135996.1"/>
</dbReference>
<dbReference type="PANTHER" id="PTHR43800:SF1">
    <property type="entry name" value="PEPTIDYL-LYSINE N-ACETYLTRANSFERASE YJAB"/>
    <property type="match status" value="1"/>
</dbReference>
<reference evidence="5" key="3">
    <citation type="submission" date="2024-06" db="EMBL/GenBank/DDBJ databases">
        <authorList>
            <person name="Zeng C."/>
        </authorList>
    </citation>
    <scope>NUCLEOTIDE SEQUENCE [LARGE SCALE GENOMIC DNA]</scope>
    <source>
        <strain evidence="5">ZCY20-5</strain>
    </source>
</reference>
<organism evidence="4 5">
    <name type="scientific">Caproicibacterium argilliputei</name>
    <dbReference type="NCBI Taxonomy" id="3030016"/>
    <lineage>
        <taxon>Bacteria</taxon>
        <taxon>Bacillati</taxon>
        <taxon>Bacillota</taxon>
        <taxon>Clostridia</taxon>
        <taxon>Eubacteriales</taxon>
        <taxon>Oscillospiraceae</taxon>
        <taxon>Caproicibacterium</taxon>
    </lineage>
</organism>
<evidence type="ECO:0000256" key="2">
    <source>
        <dbReference type="ARBA" id="ARBA00023315"/>
    </source>
</evidence>
<dbReference type="EMBL" id="CP135996">
    <property type="protein sequence ID" value="WOC31844.1"/>
    <property type="molecule type" value="Genomic_DNA"/>
</dbReference>
<dbReference type="AlphaFoldDB" id="A0AA97D9L7"/>
<dbReference type="EC" id="2.3.1.-" evidence="4"/>
<dbReference type="InterPro" id="IPR000182">
    <property type="entry name" value="GNAT_dom"/>
</dbReference>
<evidence type="ECO:0000313" key="5">
    <source>
        <dbReference type="Proteomes" id="UP001300604"/>
    </source>
</evidence>
<keyword evidence="1 4" id="KW-0808">Transferase</keyword>
<accession>A0AA97D9L7</accession>
<reference evidence="4 5" key="1">
    <citation type="submission" date="2024-06" db="EMBL/GenBank/DDBJ databases">
        <title>Caproicibacterium argilliputei sp. nov, a novel caproic acid producing anaerobic bacterium isolated from pit mud.</title>
        <authorList>
            <person name="Xia S."/>
        </authorList>
    </citation>
    <scope>NUCLEOTIDE SEQUENCE [LARGE SCALE GENOMIC DNA]</scope>
    <source>
        <strain evidence="4 5">ZCY20-5</strain>
    </source>
</reference>
<dbReference type="PANTHER" id="PTHR43800">
    <property type="entry name" value="PEPTIDYL-LYSINE N-ACETYLTRANSFERASE YJAB"/>
    <property type="match status" value="1"/>
</dbReference>
<name>A0AA97D9L7_9FIRM</name>
<evidence type="ECO:0000259" key="3">
    <source>
        <dbReference type="PROSITE" id="PS51186"/>
    </source>
</evidence>
<evidence type="ECO:0000256" key="1">
    <source>
        <dbReference type="ARBA" id="ARBA00022679"/>
    </source>
</evidence>
<keyword evidence="2 4" id="KW-0012">Acyltransferase</keyword>